<organism evidence="1 2">
    <name type="scientific">Nonomuraea spiralis</name>
    <dbReference type="NCBI Taxonomy" id="46182"/>
    <lineage>
        <taxon>Bacteria</taxon>
        <taxon>Bacillati</taxon>
        <taxon>Actinomycetota</taxon>
        <taxon>Actinomycetes</taxon>
        <taxon>Streptosporangiales</taxon>
        <taxon>Streptosporangiaceae</taxon>
        <taxon>Nonomuraea</taxon>
    </lineage>
</organism>
<evidence type="ECO:0000313" key="2">
    <source>
        <dbReference type="Proteomes" id="UP001589647"/>
    </source>
</evidence>
<evidence type="ECO:0000313" key="1">
    <source>
        <dbReference type="EMBL" id="MFB9209947.1"/>
    </source>
</evidence>
<name>A0ABV5J0B6_9ACTN</name>
<gene>
    <name evidence="1" type="ORF">ACFFV7_52790</name>
</gene>
<proteinExistence type="predicted"/>
<reference evidence="1 2" key="1">
    <citation type="submission" date="2024-09" db="EMBL/GenBank/DDBJ databases">
        <authorList>
            <person name="Sun Q."/>
            <person name="Mori K."/>
        </authorList>
    </citation>
    <scope>NUCLEOTIDE SEQUENCE [LARGE SCALE GENOMIC DNA]</scope>
    <source>
        <strain evidence="1 2">CCM 3426</strain>
    </source>
</reference>
<sequence>MKSLVGDDMITVESRFTRWGGKVRVTAPPAKQVYSHKKGGS</sequence>
<dbReference type="Proteomes" id="UP001589647">
    <property type="component" value="Unassembled WGS sequence"/>
</dbReference>
<accession>A0ABV5J0B6</accession>
<protein>
    <submittedName>
        <fullName evidence="1">Uncharacterized protein</fullName>
    </submittedName>
</protein>
<dbReference type="RefSeq" id="WP_268246111.1">
    <property type="nucleotide sequence ID" value="NZ_BMRC01000020.1"/>
</dbReference>
<keyword evidence="2" id="KW-1185">Reference proteome</keyword>
<comment type="caution">
    <text evidence="1">The sequence shown here is derived from an EMBL/GenBank/DDBJ whole genome shotgun (WGS) entry which is preliminary data.</text>
</comment>
<dbReference type="EMBL" id="JBHMEI010000109">
    <property type="protein sequence ID" value="MFB9209947.1"/>
    <property type="molecule type" value="Genomic_DNA"/>
</dbReference>